<keyword evidence="11" id="KW-1185">Reference proteome</keyword>
<evidence type="ECO:0000256" key="3">
    <source>
        <dbReference type="ARBA" id="ARBA00012834"/>
    </source>
</evidence>
<proteinExistence type="inferred from homology"/>
<dbReference type="InterPro" id="IPR007213">
    <property type="entry name" value="Ppm1/Ppm2/Tcmp"/>
</dbReference>
<evidence type="ECO:0000256" key="7">
    <source>
        <dbReference type="ARBA" id="ARBA00022691"/>
    </source>
</evidence>
<dbReference type="PANTHER" id="PTHR13600:SF21">
    <property type="entry name" value="LEUCINE CARBOXYL METHYLTRANSFERASE 1"/>
    <property type="match status" value="1"/>
</dbReference>
<evidence type="ECO:0000256" key="8">
    <source>
        <dbReference type="PIRNR" id="PIRNR016305"/>
    </source>
</evidence>
<evidence type="ECO:0000256" key="9">
    <source>
        <dbReference type="SAM" id="MobiDB-lite"/>
    </source>
</evidence>
<keyword evidence="6 8" id="KW-0808">Transferase</keyword>
<dbReference type="PANTHER" id="PTHR13600">
    <property type="entry name" value="LEUCINE CARBOXYL METHYLTRANSFERASE"/>
    <property type="match status" value="1"/>
</dbReference>
<keyword evidence="7 8" id="KW-0949">S-adenosyl-L-methionine</keyword>
<dbReference type="Proteomes" id="UP001408356">
    <property type="component" value="Unassembled WGS sequence"/>
</dbReference>
<evidence type="ECO:0000313" key="11">
    <source>
        <dbReference type="Proteomes" id="UP001408356"/>
    </source>
</evidence>
<comment type="catalytic activity">
    <reaction evidence="1 8">
        <text>[phosphatase 2A protein]-C-terminal L-leucine + S-adenosyl-L-methionine = [phosphatase 2A protein]-C-terminal L-leucine methyl ester + S-adenosyl-L-homocysteine</text>
        <dbReference type="Rhea" id="RHEA:48544"/>
        <dbReference type="Rhea" id="RHEA-COMP:12134"/>
        <dbReference type="Rhea" id="RHEA-COMP:12135"/>
        <dbReference type="ChEBI" id="CHEBI:57856"/>
        <dbReference type="ChEBI" id="CHEBI:59789"/>
        <dbReference type="ChEBI" id="CHEBI:90516"/>
        <dbReference type="ChEBI" id="CHEBI:90517"/>
        <dbReference type="EC" id="2.1.1.233"/>
    </reaction>
</comment>
<dbReference type="EC" id="2.1.1.233" evidence="3 8"/>
<dbReference type="GO" id="GO:0032259">
    <property type="term" value="P:methylation"/>
    <property type="evidence" value="ECO:0007669"/>
    <property type="project" value="UniProtKB-KW"/>
</dbReference>
<evidence type="ECO:0000313" key="10">
    <source>
        <dbReference type="EMBL" id="KAK9413883.1"/>
    </source>
</evidence>
<dbReference type="SUPFAM" id="SSF53335">
    <property type="entry name" value="S-adenosyl-L-methionine-dependent methyltransferases"/>
    <property type="match status" value="1"/>
</dbReference>
<dbReference type="PIRSF" id="PIRSF016305">
    <property type="entry name" value="LCM_mtfrase"/>
    <property type="match status" value="1"/>
</dbReference>
<keyword evidence="5 8" id="KW-0489">Methyltransferase</keyword>
<dbReference type="EMBL" id="JARVKF010000433">
    <property type="protein sequence ID" value="KAK9413883.1"/>
    <property type="molecule type" value="Genomic_DNA"/>
</dbReference>
<name>A0ABR2UGY2_9PEZI</name>
<feature type="region of interest" description="Disordered" evidence="9">
    <location>
        <begin position="1"/>
        <end position="46"/>
    </location>
</feature>
<comment type="similarity">
    <text evidence="2 8">Belongs to the methyltransferase superfamily. LCMT family.</text>
</comment>
<comment type="caution">
    <text evidence="10">The sequence shown here is derived from an EMBL/GenBank/DDBJ whole genome shotgun (WGS) entry which is preliminary data.</text>
</comment>
<sequence>MSAPQIPNLLSLRGRGGTRSRGAGRSRGGFSSPGASHDATIQGTDTDASVSRLSAVELGYMEDPYAQFFVQQAGPPVRRLPIINRGTYTRTTALDRLVSAFLAGDEEAAGRGKRQIISLGAGTDTRPFRLFSHPRTRGLIYHEIDFPAIAAKKQTTVQAAPVLRNIIPTSRNSETSWHNQDLPNDCAYFCHGLDLRDLARGRSATPGPLPTLEGIQPDVPTLLISECCLCYLESAQAKAVISHFTSLIPNLSVLIYEPIRPSDPFGQQMVSNLAARRIRMPTLDVYQEIKDQKTRLLEAGFSSGVEALTIQDIWRRWVPTEHKEAVDNLEGLDEVEEWDLLASHYAVAWGWRGRGFDGWKRV</sequence>
<evidence type="ECO:0000256" key="1">
    <source>
        <dbReference type="ARBA" id="ARBA00000724"/>
    </source>
</evidence>
<evidence type="ECO:0000256" key="4">
    <source>
        <dbReference type="ARBA" id="ARBA00017497"/>
    </source>
</evidence>
<comment type="function">
    <text evidence="8">Methylates the carboxyl group of the C-terminal leucine residue of protein phosphatase 2A catalytic subunits to form alpha-leucine ester residues.</text>
</comment>
<gene>
    <name evidence="10" type="ORF">SUNI508_11579</name>
</gene>
<dbReference type="Gene3D" id="3.40.50.150">
    <property type="entry name" value="Vaccinia Virus protein VP39"/>
    <property type="match status" value="1"/>
</dbReference>
<dbReference type="GO" id="GO:0008168">
    <property type="term" value="F:methyltransferase activity"/>
    <property type="evidence" value="ECO:0007669"/>
    <property type="project" value="UniProtKB-KW"/>
</dbReference>
<dbReference type="InterPro" id="IPR016651">
    <property type="entry name" value="LCMT1"/>
</dbReference>
<evidence type="ECO:0000256" key="2">
    <source>
        <dbReference type="ARBA" id="ARBA00010703"/>
    </source>
</evidence>
<dbReference type="InterPro" id="IPR029063">
    <property type="entry name" value="SAM-dependent_MTases_sf"/>
</dbReference>
<feature type="compositionally biased region" description="Low complexity" evidence="9">
    <location>
        <begin position="25"/>
        <end position="36"/>
    </location>
</feature>
<organism evidence="10 11">
    <name type="scientific">Seiridium unicorne</name>
    <dbReference type="NCBI Taxonomy" id="138068"/>
    <lineage>
        <taxon>Eukaryota</taxon>
        <taxon>Fungi</taxon>
        <taxon>Dikarya</taxon>
        <taxon>Ascomycota</taxon>
        <taxon>Pezizomycotina</taxon>
        <taxon>Sordariomycetes</taxon>
        <taxon>Xylariomycetidae</taxon>
        <taxon>Amphisphaeriales</taxon>
        <taxon>Sporocadaceae</taxon>
        <taxon>Seiridium</taxon>
    </lineage>
</organism>
<protein>
    <recommendedName>
        <fullName evidence="4 8">Leucine carboxyl methyltransferase 1</fullName>
        <ecNumber evidence="3 8">2.1.1.233</ecNumber>
    </recommendedName>
</protein>
<accession>A0ABR2UGY2</accession>
<evidence type="ECO:0000256" key="5">
    <source>
        <dbReference type="ARBA" id="ARBA00022603"/>
    </source>
</evidence>
<dbReference type="Pfam" id="PF04072">
    <property type="entry name" value="LCM"/>
    <property type="match status" value="1"/>
</dbReference>
<evidence type="ECO:0000256" key="6">
    <source>
        <dbReference type="ARBA" id="ARBA00022679"/>
    </source>
</evidence>
<reference evidence="10 11" key="1">
    <citation type="journal article" date="2024" name="J. Plant Pathol.">
        <title>Sequence and assembly of the genome of Seiridium unicorne, isolate CBS 538.82, causal agent of cypress canker disease.</title>
        <authorList>
            <person name="Scali E."/>
            <person name="Rocca G.D."/>
            <person name="Danti R."/>
            <person name="Garbelotto M."/>
            <person name="Barberini S."/>
            <person name="Baroncelli R."/>
            <person name="Emiliani G."/>
        </authorList>
    </citation>
    <scope>NUCLEOTIDE SEQUENCE [LARGE SCALE GENOMIC DNA]</scope>
    <source>
        <strain evidence="10 11">BM-138-508</strain>
    </source>
</reference>